<dbReference type="EMBL" id="LR134140">
    <property type="protein sequence ID" value="VDZ99439.1"/>
    <property type="molecule type" value="Genomic_DNA"/>
</dbReference>
<dbReference type="Pfam" id="PF13727">
    <property type="entry name" value="CoA_binding_3"/>
    <property type="match status" value="1"/>
</dbReference>
<evidence type="ECO:0000313" key="1">
    <source>
        <dbReference type="EMBL" id="VDZ99439.1"/>
    </source>
</evidence>
<dbReference type="AlphaFoldDB" id="A0A447N822"/>
<evidence type="ECO:0000313" key="2">
    <source>
        <dbReference type="Proteomes" id="UP000282086"/>
    </source>
</evidence>
<name>A0A447N822_SALET</name>
<gene>
    <name evidence="1" type="primary">wcaJ_2</name>
    <name evidence="1" type="ORF">NCTC129_05750</name>
</gene>
<proteinExistence type="predicted"/>
<protein>
    <submittedName>
        <fullName evidence="1">Extracellular polysaccharide biosynthesis protein</fullName>
    </submittedName>
</protein>
<dbReference type="Proteomes" id="UP000282086">
    <property type="component" value="Chromosome"/>
</dbReference>
<organism evidence="1 2">
    <name type="scientific">Salmonella enterica I</name>
    <dbReference type="NCBI Taxonomy" id="59201"/>
    <lineage>
        <taxon>Bacteria</taxon>
        <taxon>Pseudomonadati</taxon>
        <taxon>Pseudomonadota</taxon>
        <taxon>Gammaproteobacteria</taxon>
        <taxon>Enterobacterales</taxon>
        <taxon>Enterobacteriaceae</taxon>
        <taxon>Salmonella</taxon>
    </lineage>
</organism>
<accession>A0A447N822</accession>
<reference evidence="1 2" key="1">
    <citation type="submission" date="2018-12" db="EMBL/GenBank/DDBJ databases">
        <authorList>
            <consortium name="Pathogen Informatics"/>
        </authorList>
    </citation>
    <scope>NUCLEOTIDE SEQUENCE [LARGE SCALE GENOMIC DNA]</scope>
    <source>
        <strain evidence="1 2">NCTC129</strain>
    </source>
</reference>
<sequence length="79" mass="8862">MSRGWVLRWWASITIPKPGGVSADWAGNFEQLIDDAKASRIHNVYIAMSMSDGAMVKKLVREAGRHHLLGDPYSRCVHL</sequence>